<evidence type="ECO:0000313" key="3">
    <source>
        <dbReference type="Proteomes" id="UP000005954"/>
    </source>
</evidence>
<dbReference type="Proteomes" id="UP000005954">
    <property type="component" value="Unassembled WGS sequence"/>
</dbReference>
<accession>A3SL06</accession>
<gene>
    <name evidence="2" type="ORF">ISM_07070</name>
</gene>
<protein>
    <submittedName>
        <fullName evidence="2">Uncharacterized protein</fullName>
    </submittedName>
</protein>
<comment type="caution">
    <text evidence="2">The sequence shown here is derived from an EMBL/GenBank/DDBJ whole genome shotgun (WGS) entry which is preliminary data.</text>
</comment>
<keyword evidence="1" id="KW-0732">Signal</keyword>
<evidence type="ECO:0000256" key="1">
    <source>
        <dbReference type="SAM" id="SignalP"/>
    </source>
</evidence>
<proteinExistence type="predicted"/>
<sequence length="239" mass="26495">MKSTRNYLKQFSKIAGLVIFALMLLISPPAMADTDQAACYGETLEVSLLSLSKNDGRIRERTVFALPSPNAWLVISEGGEHLHDMPCQDEPIDVSKIWGGFIDARMGHGDFGVPGIDGVRVRWLRLSGAGAEISGRIEQFFISETVSNGVLFESGFYHQIGQNTTATGGGWVFPEAYQSPIGTKIHMGCTGTCRVEYRIFSNLNLAYELLLDDENTIPDWIAIDRYVRSVILSWIVEDE</sequence>
<reference evidence="2 3" key="1">
    <citation type="submission" date="2005-12" db="EMBL/GenBank/DDBJ databases">
        <authorList>
            <person name="Moran M.A."/>
            <person name="Ferriera S."/>
            <person name="Johnson J."/>
            <person name="Kravitz S."/>
            <person name="Halpern A."/>
            <person name="Remington K."/>
            <person name="Beeson K."/>
            <person name="Tran B."/>
            <person name="Rogers Y.-H."/>
            <person name="Friedman R."/>
            <person name="Venter J.C."/>
        </authorList>
    </citation>
    <scope>NUCLEOTIDE SEQUENCE [LARGE SCALE GENOMIC DNA]</scope>
    <source>
        <strain evidence="3">ATCC BAA-591 / DSM 15170 / ISM</strain>
    </source>
</reference>
<organism evidence="2 3">
    <name type="scientific">Roseovarius nubinhibens (strain ATCC BAA-591 / DSM 15170 / ISM)</name>
    <dbReference type="NCBI Taxonomy" id="89187"/>
    <lineage>
        <taxon>Bacteria</taxon>
        <taxon>Pseudomonadati</taxon>
        <taxon>Pseudomonadota</taxon>
        <taxon>Alphaproteobacteria</taxon>
        <taxon>Rhodobacterales</taxon>
        <taxon>Roseobacteraceae</taxon>
        <taxon>Roseovarius</taxon>
    </lineage>
</organism>
<keyword evidence="3" id="KW-1185">Reference proteome</keyword>
<dbReference type="HOGENOM" id="CLU_1160380_0_0_5"/>
<feature type="signal peptide" evidence="1">
    <location>
        <begin position="1"/>
        <end position="32"/>
    </location>
</feature>
<dbReference type="AlphaFoldDB" id="A3SL06"/>
<evidence type="ECO:0000313" key="2">
    <source>
        <dbReference type="EMBL" id="EAP78037.1"/>
    </source>
</evidence>
<dbReference type="EMBL" id="AALY01000001">
    <property type="protein sequence ID" value="EAP78037.1"/>
    <property type="molecule type" value="Genomic_DNA"/>
</dbReference>
<name>A3SL06_ROSNI</name>
<feature type="chain" id="PRO_5002659490" evidence="1">
    <location>
        <begin position="33"/>
        <end position="239"/>
    </location>
</feature>